<reference evidence="6 7" key="1">
    <citation type="submission" date="2009-01" db="EMBL/GenBank/DDBJ databases">
        <authorList>
            <person name="Fulton L."/>
            <person name="Clifton S."/>
            <person name="Fulton B."/>
            <person name="Xu J."/>
            <person name="Minx P."/>
            <person name="Pepin K.H."/>
            <person name="Johnson M."/>
            <person name="Bhonagiri V."/>
            <person name="Nash W.E."/>
            <person name="Mardis E.R."/>
            <person name="Wilson R.K."/>
        </authorList>
    </citation>
    <scope>NUCLEOTIDE SEQUENCE [LARGE SCALE GENOMIC DNA]</scope>
    <source>
        <strain evidence="6 7">DSM 5476</strain>
    </source>
</reference>
<name>C0E9V9_9FIRM</name>
<evidence type="ECO:0000259" key="5">
    <source>
        <dbReference type="Pfam" id="PF00535"/>
    </source>
</evidence>
<evidence type="ECO:0000256" key="2">
    <source>
        <dbReference type="ARBA" id="ARBA00006739"/>
    </source>
</evidence>
<dbReference type="SUPFAM" id="SSF53448">
    <property type="entry name" value="Nucleotide-diphospho-sugar transferases"/>
    <property type="match status" value="1"/>
</dbReference>
<dbReference type="STRING" id="537013.CLOSTMETH_00610"/>
<feature type="domain" description="Glycosyltransferase 2-like" evidence="5">
    <location>
        <begin position="11"/>
        <end position="125"/>
    </location>
</feature>
<comment type="caution">
    <text evidence="6">The sequence shown here is derived from an EMBL/GenBank/DDBJ whole genome shotgun (WGS) entry which is preliminary data.</text>
</comment>
<comment type="pathway">
    <text evidence="1">Cell wall biogenesis; cell wall polysaccharide biosynthesis.</text>
</comment>
<evidence type="ECO:0000313" key="6">
    <source>
        <dbReference type="EMBL" id="EEG31714.1"/>
    </source>
</evidence>
<evidence type="ECO:0000256" key="4">
    <source>
        <dbReference type="ARBA" id="ARBA00022679"/>
    </source>
</evidence>
<accession>C0E9V9</accession>
<dbReference type="HOGENOM" id="CLU_081847_0_0_9"/>
<evidence type="ECO:0000256" key="1">
    <source>
        <dbReference type="ARBA" id="ARBA00004776"/>
    </source>
</evidence>
<evidence type="ECO:0000313" key="7">
    <source>
        <dbReference type="Proteomes" id="UP000003340"/>
    </source>
</evidence>
<keyword evidence="7" id="KW-1185">Reference proteome</keyword>
<dbReference type="Proteomes" id="UP000003340">
    <property type="component" value="Unassembled WGS sequence"/>
</dbReference>
<sequence length="302" mass="34555">MLSKTVQIQAVIYHNEKKALLRTLDSLAQALLLSRKQQAAIQQAVFIFGDASSSPIFTQKEIQELNDSYPDYLEIQYRFFGFNSGFGKGHNLLAENATSDFLLVINPDILVTPRFFTEMVKPFLDSTLQAGAVEARQTPIEHPKDYDMNTGETLWCSGACVLFPTALYQQVGGYDSDTFFMYCEDVDLSWRIRLTGKKMIYQPKAPVFHSKHLSVSGTWDPTPTEVRCSVESALLMAYKWDNPALLKKLLSTYKRDQNEYVQQGLRDFKQKQEKNLLPQQIKHAQHVAQFVGFAYSKHRFDL</sequence>
<gene>
    <name evidence="6" type="ORF">CLOSTMETH_00610</name>
</gene>
<dbReference type="PANTHER" id="PTHR43179">
    <property type="entry name" value="RHAMNOSYLTRANSFERASE WBBL"/>
    <property type="match status" value="1"/>
</dbReference>
<dbReference type="Pfam" id="PF00535">
    <property type="entry name" value="Glycos_transf_2"/>
    <property type="match status" value="1"/>
</dbReference>
<keyword evidence="3" id="KW-0328">Glycosyltransferase</keyword>
<dbReference type="Gene3D" id="3.90.550.10">
    <property type="entry name" value="Spore Coat Polysaccharide Biosynthesis Protein SpsA, Chain A"/>
    <property type="match status" value="1"/>
</dbReference>
<evidence type="ECO:0000256" key="3">
    <source>
        <dbReference type="ARBA" id="ARBA00022676"/>
    </source>
</evidence>
<protein>
    <submittedName>
        <fullName evidence="6">Putative glycosyl transferase WbiC</fullName>
    </submittedName>
</protein>
<comment type="similarity">
    <text evidence="2">Belongs to the glycosyltransferase 2 family.</text>
</comment>
<dbReference type="EMBL" id="ACEC01000025">
    <property type="protein sequence ID" value="EEG31714.1"/>
    <property type="molecule type" value="Genomic_DNA"/>
</dbReference>
<keyword evidence="4 6" id="KW-0808">Transferase</keyword>
<proteinExistence type="inferred from homology"/>
<dbReference type="PANTHER" id="PTHR43179:SF12">
    <property type="entry name" value="GALACTOFURANOSYLTRANSFERASE GLFT2"/>
    <property type="match status" value="1"/>
</dbReference>
<dbReference type="GO" id="GO:0016757">
    <property type="term" value="F:glycosyltransferase activity"/>
    <property type="evidence" value="ECO:0007669"/>
    <property type="project" value="UniProtKB-KW"/>
</dbReference>
<organism evidence="6 7">
    <name type="scientific">[Clostridium] methylpentosum DSM 5476</name>
    <dbReference type="NCBI Taxonomy" id="537013"/>
    <lineage>
        <taxon>Bacteria</taxon>
        <taxon>Bacillati</taxon>
        <taxon>Bacillota</taxon>
        <taxon>Clostridia</taxon>
        <taxon>Eubacteriales</taxon>
        <taxon>Oscillospiraceae</taxon>
        <taxon>Oscillospiraceae incertae sedis</taxon>
    </lineage>
</organism>
<reference evidence="6 7" key="2">
    <citation type="submission" date="2009-02" db="EMBL/GenBank/DDBJ databases">
        <title>Draft genome sequence of Clostridium methylpentosum (DSM 5476).</title>
        <authorList>
            <person name="Sudarsanam P."/>
            <person name="Ley R."/>
            <person name="Guruge J."/>
            <person name="Turnbaugh P.J."/>
            <person name="Mahowald M."/>
            <person name="Liep D."/>
            <person name="Gordon J."/>
        </authorList>
    </citation>
    <scope>NUCLEOTIDE SEQUENCE [LARGE SCALE GENOMIC DNA]</scope>
    <source>
        <strain evidence="6 7">DSM 5476</strain>
    </source>
</reference>
<dbReference type="AlphaFoldDB" id="C0E9V9"/>
<dbReference type="eggNOG" id="COG1216">
    <property type="taxonomic scope" value="Bacteria"/>
</dbReference>
<dbReference type="InterPro" id="IPR029044">
    <property type="entry name" value="Nucleotide-diphossugar_trans"/>
</dbReference>
<dbReference type="InterPro" id="IPR001173">
    <property type="entry name" value="Glyco_trans_2-like"/>
</dbReference>